<evidence type="ECO:0000313" key="1">
    <source>
        <dbReference type="EMBL" id="KAK8039663.1"/>
    </source>
</evidence>
<evidence type="ECO:0000313" key="2">
    <source>
        <dbReference type="Proteomes" id="UP001444661"/>
    </source>
</evidence>
<accession>A0ABR1T1M0</accession>
<organism evidence="1 2">
    <name type="scientific">Apiospora rasikravindrae</name>
    <dbReference type="NCBI Taxonomy" id="990691"/>
    <lineage>
        <taxon>Eukaryota</taxon>
        <taxon>Fungi</taxon>
        <taxon>Dikarya</taxon>
        <taxon>Ascomycota</taxon>
        <taxon>Pezizomycotina</taxon>
        <taxon>Sordariomycetes</taxon>
        <taxon>Xylariomycetidae</taxon>
        <taxon>Amphisphaeriales</taxon>
        <taxon>Apiosporaceae</taxon>
        <taxon>Apiospora</taxon>
    </lineage>
</organism>
<protein>
    <submittedName>
        <fullName evidence="1">Uncharacterized protein</fullName>
    </submittedName>
</protein>
<gene>
    <name evidence="1" type="ORF">PG993_008074</name>
</gene>
<sequence length="372" mass="41008">MEEDSLTGKRQIKLMQNEVLTLVGRLNDACQERDELRHCVRAIEGFPDKPALLLSLQRGNLVLRKQLHAAQPAREHASCSEVGRLGPIDVDPGAELELIKDSVADACASLEGDGRILDPSKDQSASLVLSQWASKVFGQDLDFKSFVASCKKFGMKMVDVRRSLVATSLWALVWQHPFEEIATAESPMHDCFKKQLLARYRLDVRQLDTLAYRSWVSEPSFKDFVASRSKTLSGYMCHALAPLLGTESKQSDASEVSDWIPAALFEDAVHRTIELAAKLYLTDRDCFWAFPQHGSQLDSYTMTSTDVTTSEGGSRTGQAPTVQLCLFPALYMSKLSKSSASPDGRAKGTTTSALEDLSGYQLVAKGLVLVKQ</sequence>
<comment type="caution">
    <text evidence="1">The sequence shown here is derived from an EMBL/GenBank/DDBJ whole genome shotgun (WGS) entry which is preliminary data.</text>
</comment>
<proteinExistence type="predicted"/>
<reference evidence="1 2" key="1">
    <citation type="submission" date="2023-01" db="EMBL/GenBank/DDBJ databases">
        <title>Analysis of 21 Apiospora genomes using comparative genomics revels a genus with tremendous synthesis potential of carbohydrate active enzymes and secondary metabolites.</title>
        <authorList>
            <person name="Sorensen T."/>
        </authorList>
    </citation>
    <scope>NUCLEOTIDE SEQUENCE [LARGE SCALE GENOMIC DNA]</scope>
    <source>
        <strain evidence="1 2">CBS 33761</strain>
    </source>
</reference>
<dbReference type="EMBL" id="JAQQWK010000006">
    <property type="protein sequence ID" value="KAK8039663.1"/>
    <property type="molecule type" value="Genomic_DNA"/>
</dbReference>
<keyword evidence="2" id="KW-1185">Reference proteome</keyword>
<dbReference type="Proteomes" id="UP001444661">
    <property type="component" value="Unassembled WGS sequence"/>
</dbReference>
<name>A0ABR1T1M0_9PEZI</name>